<dbReference type="KEGG" id="bfr:BF1982"/>
<sequence length="171" mass="19755">MKEKTTNEEMNQVLKEMIQGGSSTSDNDRRAGRSYLERLSLQTEDSIAVSSPAPDEQPFSSDQAQQDKRILPDEQLPQTVSAVSATLSEPPCRTSTRQRKASFGEYRELFMTVPKIIDRQPVFVSRDTRDRIDRIVRRFGERKMSVSGFLENIARQHLDHYDESFELWKKL</sequence>
<dbReference type="OrthoDB" id="1096132at2"/>
<evidence type="ECO:0008006" key="4">
    <source>
        <dbReference type="Google" id="ProtNLM"/>
    </source>
</evidence>
<reference evidence="2 3" key="1">
    <citation type="journal article" date="2004" name="Proc. Natl. Acad. Sci. U.S.A.">
        <title>Genomic analysis of Bacteroides fragilis reveals extensive DNA inversions regulating cell surface adaptation.</title>
        <authorList>
            <person name="Kuwahara T."/>
            <person name="Yamashita A."/>
            <person name="Hirakawa H."/>
            <person name="Nakayama H."/>
            <person name="Toh H."/>
            <person name="Okada N."/>
            <person name="Kuhara S."/>
            <person name="Hattori M."/>
            <person name="Hayashi T."/>
            <person name="Ohnishi Y."/>
        </authorList>
    </citation>
    <scope>NUCLEOTIDE SEQUENCE [LARGE SCALE GENOMIC DNA]</scope>
    <source>
        <strain evidence="2 3">YCH46</strain>
    </source>
</reference>
<dbReference type="InterPro" id="IPR021823">
    <property type="entry name" value="DUF3408"/>
</dbReference>
<dbReference type="Pfam" id="PF11888">
    <property type="entry name" value="DUF3408"/>
    <property type="match status" value="1"/>
</dbReference>
<feature type="compositionally biased region" description="Polar residues" evidence="1">
    <location>
        <begin position="76"/>
        <end position="87"/>
    </location>
</feature>
<dbReference type="STRING" id="295405.BF1982"/>
<feature type="region of interest" description="Disordered" evidence="1">
    <location>
        <begin position="1"/>
        <end position="99"/>
    </location>
</feature>
<accession>Q64UU9</accession>
<dbReference type="AlphaFoldDB" id="Q64UU9"/>
<organism evidence="2 3">
    <name type="scientific">Bacteroides fragilis (strain YCH46)</name>
    <dbReference type="NCBI Taxonomy" id="295405"/>
    <lineage>
        <taxon>Bacteria</taxon>
        <taxon>Pseudomonadati</taxon>
        <taxon>Bacteroidota</taxon>
        <taxon>Bacteroidia</taxon>
        <taxon>Bacteroidales</taxon>
        <taxon>Bacteroidaceae</taxon>
        <taxon>Bacteroides</taxon>
    </lineage>
</organism>
<evidence type="ECO:0000313" key="2">
    <source>
        <dbReference type="EMBL" id="BAD48730.1"/>
    </source>
</evidence>
<feature type="compositionally biased region" description="Polar residues" evidence="1">
    <location>
        <begin position="40"/>
        <end position="49"/>
    </location>
</feature>
<gene>
    <name evidence="2" type="ordered locus">BF1982</name>
</gene>
<dbReference type="Proteomes" id="UP000002197">
    <property type="component" value="Chromosome"/>
</dbReference>
<proteinExistence type="predicted"/>
<evidence type="ECO:0000256" key="1">
    <source>
        <dbReference type="SAM" id="MobiDB-lite"/>
    </source>
</evidence>
<protein>
    <recommendedName>
        <fullName evidence="4">DUF3408 domain-containing protein</fullName>
    </recommendedName>
</protein>
<dbReference type="EMBL" id="AP006841">
    <property type="protein sequence ID" value="BAD48730.1"/>
    <property type="molecule type" value="Genomic_DNA"/>
</dbReference>
<name>Q64UU9_BACFR</name>
<dbReference type="RefSeq" id="WP_011202677.1">
    <property type="nucleotide sequence ID" value="NC_006347.1"/>
</dbReference>
<dbReference type="HOGENOM" id="CLU_123738_0_0_10"/>
<evidence type="ECO:0000313" key="3">
    <source>
        <dbReference type="Proteomes" id="UP000002197"/>
    </source>
</evidence>